<feature type="compositionally biased region" description="Basic and acidic residues" evidence="1">
    <location>
        <begin position="53"/>
        <end position="66"/>
    </location>
</feature>
<protein>
    <submittedName>
        <fullName evidence="2">Uncharacterized protein</fullName>
    </submittedName>
</protein>
<dbReference type="EMBL" id="JAATIQ010000180">
    <property type="protein sequence ID" value="KAF4373260.1"/>
    <property type="molecule type" value="Genomic_DNA"/>
</dbReference>
<gene>
    <name evidence="2" type="ORF">G4B88_007273</name>
</gene>
<keyword evidence="3" id="KW-1185">Reference proteome</keyword>
<evidence type="ECO:0000313" key="3">
    <source>
        <dbReference type="Proteomes" id="UP000583929"/>
    </source>
</evidence>
<feature type="compositionally biased region" description="Basic and acidic residues" evidence="1">
    <location>
        <begin position="73"/>
        <end position="82"/>
    </location>
</feature>
<name>A0A7J6FU49_CANSA</name>
<sequence length="129" mass="15335">MDHQEEQDYDYNCNQQNQETNKEKVVDNHQERDPQVGDEETLEDLWNGRHSRREGDRLRGIERGYSEDDSSGGEEREGKEEYEVAELEDKEKFPSVTSLFWVSIRVLELGKEWVGEERVSQDGKRKWEN</sequence>
<comment type="caution">
    <text evidence="2">The sequence shown here is derived from an EMBL/GenBank/DDBJ whole genome shotgun (WGS) entry which is preliminary data.</text>
</comment>
<reference evidence="2 3" key="1">
    <citation type="journal article" date="2020" name="bioRxiv">
        <title>Sequence and annotation of 42 cannabis genomes reveals extensive copy number variation in cannabinoid synthesis and pathogen resistance genes.</title>
        <authorList>
            <person name="Mckernan K.J."/>
            <person name="Helbert Y."/>
            <person name="Kane L.T."/>
            <person name="Ebling H."/>
            <person name="Zhang L."/>
            <person name="Liu B."/>
            <person name="Eaton Z."/>
            <person name="Mclaughlin S."/>
            <person name="Kingan S."/>
            <person name="Baybayan P."/>
            <person name="Concepcion G."/>
            <person name="Jordan M."/>
            <person name="Riva A."/>
            <person name="Barbazuk W."/>
            <person name="Harkins T."/>
        </authorList>
    </citation>
    <scope>NUCLEOTIDE SEQUENCE [LARGE SCALE GENOMIC DNA]</scope>
    <source>
        <strain evidence="3">cv. Jamaican Lion 4</strain>
        <tissue evidence="2">Leaf</tissue>
    </source>
</reference>
<dbReference type="AlphaFoldDB" id="A0A7J6FU49"/>
<proteinExistence type="predicted"/>
<dbReference type="Proteomes" id="UP000583929">
    <property type="component" value="Unassembled WGS sequence"/>
</dbReference>
<feature type="compositionally biased region" description="Basic and acidic residues" evidence="1">
    <location>
        <begin position="20"/>
        <end position="35"/>
    </location>
</feature>
<feature type="region of interest" description="Disordered" evidence="1">
    <location>
        <begin position="1"/>
        <end position="82"/>
    </location>
</feature>
<accession>A0A7J6FU49</accession>
<organism evidence="2 3">
    <name type="scientific">Cannabis sativa</name>
    <name type="common">Hemp</name>
    <name type="synonym">Marijuana</name>
    <dbReference type="NCBI Taxonomy" id="3483"/>
    <lineage>
        <taxon>Eukaryota</taxon>
        <taxon>Viridiplantae</taxon>
        <taxon>Streptophyta</taxon>
        <taxon>Embryophyta</taxon>
        <taxon>Tracheophyta</taxon>
        <taxon>Spermatophyta</taxon>
        <taxon>Magnoliopsida</taxon>
        <taxon>eudicotyledons</taxon>
        <taxon>Gunneridae</taxon>
        <taxon>Pentapetalae</taxon>
        <taxon>rosids</taxon>
        <taxon>fabids</taxon>
        <taxon>Rosales</taxon>
        <taxon>Cannabaceae</taxon>
        <taxon>Cannabis</taxon>
    </lineage>
</organism>
<evidence type="ECO:0000256" key="1">
    <source>
        <dbReference type="SAM" id="MobiDB-lite"/>
    </source>
</evidence>
<evidence type="ECO:0000313" key="2">
    <source>
        <dbReference type="EMBL" id="KAF4373260.1"/>
    </source>
</evidence>